<dbReference type="InterPro" id="IPR007197">
    <property type="entry name" value="rSAM"/>
</dbReference>
<dbReference type="PROSITE" id="PS51918">
    <property type="entry name" value="RADICAL_SAM"/>
    <property type="match status" value="1"/>
</dbReference>
<dbReference type="GO" id="GO:0051536">
    <property type="term" value="F:iron-sulfur cluster binding"/>
    <property type="evidence" value="ECO:0007669"/>
    <property type="project" value="UniProtKB-KW"/>
</dbReference>
<dbReference type="Proteomes" id="UP000885664">
    <property type="component" value="Unassembled WGS sequence"/>
</dbReference>
<keyword evidence="1" id="KW-0479">Metal-binding</keyword>
<dbReference type="InterPro" id="IPR040086">
    <property type="entry name" value="MJ0683-like"/>
</dbReference>
<comment type="caution">
    <text evidence="5">The sequence shown here is derived from an EMBL/GenBank/DDBJ whole genome shotgun (WGS) entry which is preliminary data.</text>
</comment>
<dbReference type="Gene3D" id="3.80.30.30">
    <property type="match status" value="1"/>
</dbReference>
<keyword evidence="3" id="KW-0411">Iron-sulfur</keyword>
<dbReference type="SFLD" id="SFLDS00029">
    <property type="entry name" value="Radical_SAM"/>
    <property type="match status" value="1"/>
</dbReference>
<dbReference type="PANTHER" id="PTHR43432">
    <property type="entry name" value="SLR0285 PROTEIN"/>
    <property type="match status" value="1"/>
</dbReference>
<dbReference type="SUPFAM" id="SSF102114">
    <property type="entry name" value="Radical SAM enzymes"/>
    <property type="match status" value="1"/>
</dbReference>
<feature type="domain" description="Radical SAM core" evidence="4">
    <location>
        <begin position="1"/>
        <end position="228"/>
    </location>
</feature>
<protein>
    <submittedName>
        <fullName evidence="5">Radical SAM protein</fullName>
    </submittedName>
</protein>
<dbReference type="GO" id="GO:0003824">
    <property type="term" value="F:catalytic activity"/>
    <property type="evidence" value="ECO:0007669"/>
    <property type="project" value="InterPro"/>
</dbReference>
<evidence type="ECO:0000313" key="5">
    <source>
        <dbReference type="EMBL" id="HEU98194.1"/>
    </source>
</evidence>
<dbReference type="PANTHER" id="PTHR43432:SF6">
    <property type="entry name" value="RADICAL SAM CORE DOMAIN-CONTAINING PROTEIN"/>
    <property type="match status" value="1"/>
</dbReference>
<keyword evidence="2" id="KW-0408">Iron</keyword>
<dbReference type="InterPro" id="IPR058240">
    <property type="entry name" value="rSAM_sf"/>
</dbReference>
<organism evidence="5">
    <name type="scientific">Fervidicoccus fontis</name>
    <dbReference type="NCBI Taxonomy" id="683846"/>
    <lineage>
        <taxon>Archaea</taxon>
        <taxon>Thermoproteota</taxon>
        <taxon>Thermoprotei</taxon>
        <taxon>Fervidicoccales</taxon>
        <taxon>Fervidicoccaceae</taxon>
        <taxon>Fervidicoccus</taxon>
    </lineage>
</organism>
<evidence type="ECO:0000256" key="2">
    <source>
        <dbReference type="ARBA" id="ARBA00023004"/>
    </source>
</evidence>
<reference evidence="5" key="1">
    <citation type="journal article" date="2020" name="mSystems">
        <title>Genome- and Community-Level Interaction Insights into Carbon Utilization and Element Cycling Functions of Hydrothermarchaeota in Hydrothermal Sediment.</title>
        <authorList>
            <person name="Zhou Z."/>
            <person name="Liu Y."/>
            <person name="Xu W."/>
            <person name="Pan J."/>
            <person name="Luo Z.H."/>
            <person name="Li M."/>
        </authorList>
    </citation>
    <scope>NUCLEOTIDE SEQUENCE [LARGE SCALE GENOMIC DNA]</scope>
    <source>
        <strain evidence="5">SpSt-1259</strain>
    </source>
</reference>
<dbReference type="SFLD" id="SFLDG01084">
    <property type="entry name" value="Uncharacterised_Radical_SAM_Su"/>
    <property type="match status" value="1"/>
</dbReference>
<proteinExistence type="predicted"/>
<dbReference type="GO" id="GO:0046872">
    <property type="term" value="F:metal ion binding"/>
    <property type="evidence" value="ECO:0007669"/>
    <property type="project" value="UniProtKB-KW"/>
</dbReference>
<dbReference type="Pfam" id="PF04055">
    <property type="entry name" value="Radical_SAM"/>
    <property type="match status" value="1"/>
</dbReference>
<evidence type="ECO:0000256" key="3">
    <source>
        <dbReference type="ARBA" id="ARBA00023014"/>
    </source>
</evidence>
<evidence type="ECO:0000259" key="4">
    <source>
        <dbReference type="PROSITE" id="PS51918"/>
    </source>
</evidence>
<accession>A0A7C2YSZ1</accession>
<gene>
    <name evidence="5" type="ORF">ENO36_05020</name>
</gene>
<dbReference type="CDD" id="cd01335">
    <property type="entry name" value="Radical_SAM"/>
    <property type="match status" value="1"/>
</dbReference>
<name>A0A7C2YSZ1_9CREN</name>
<dbReference type="EMBL" id="DSFE01000105">
    <property type="protein sequence ID" value="HEU98194.1"/>
    <property type="molecule type" value="Genomic_DNA"/>
</dbReference>
<dbReference type="AlphaFoldDB" id="A0A7C2YSZ1"/>
<sequence>MGCYHRCIYCYARLYTRDRRAAERWGEVVLVKRNLIQLLEMEVSRTRKGVVGIGTITDAYQPAEATYRLTRKSLQILLPKGFRVSIQTKNPLVLRDLDILSSFKGSVDVGFTITTINGKISSFIEPCAPHPSSRAEALREVSDAGVKTWIFYGPMIPGINDRSEDVEDLLKLAAETGSVLYFDPLHVKPFMLSSDHPLHDVAYSGRISSQLSGTIRYLKRRCEEEGIECRGGFEVT</sequence>
<evidence type="ECO:0000256" key="1">
    <source>
        <dbReference type="ARBA" id="ARBA00022723"/>
    </source>
</evidence>